<evidence type="ECO:0000256" key="3">
    <source>
        <dbReference type="ARBA" id="ARBA00023027"/>
    </source>
</evidence>
<dbReference type="PANTHER" id="PTHR43078:SF6">
    <property type="entry name" value="UDP-GLUCURONIC ACID DECARBOXYLASE 1"/>
    <property type="match status" value="1"/>
</dbReference>
<gene>
    <name evidence="6" type="ORF">METZ01_LOCUS255354</name>
</gene>
<sequence>MITGGAGFIGSHLSERLLGQGHQVVVLDSMSTGSRTNLEHLIDNTGLRLVDGSILDQNALEPLVAEADQIYHMAAAVGVKLIMEHLVATLENNVQGTENVIRLAHGLGNKKVILASSSEVYGKSPAVPWTEDD</sequence>
<dbReference type="GO" id="GO:0005737">
    <property type="term" value="C:cytoplasm"/>
    <property type="evidence" value="ECO:0007669"/>
    <property type="project" value="TreeGrafter"/>
</dbReference>
<dbReference type="Pfam" id="PF01370">
    <property type="entry name" value="Epimerase"/>
    <property type="match status" value="1"/>
</dbReference>
<dbReference type="InterPro" id="IPR001509">
    <property type="entry name" value="Epimerase_deHydtase"/>
</dbReference>
<dbReference type="GO" id="GO:0070403">
    <property type="term" value="F:NAD+ binding"/>
    <property type="evidence" value="ECO:0007669"/>
    <property type="project" value="InterPro"/>
</dbReference>
<evidence type="ECO:0000256" key="1">
    <source>
        <dbReference type="ARBA" id="ARBA00001911"/>
    </source>
</evidence>
<protein>
    <recommendedName>
        <fullName evidence="5">NAD-dependent epimerase/dehydratase domain-containing protein</fullName>
    </recommendedName>
</protein>
<comment type="cofactor">
    <cofactor evidence="1">
        <name>NAD(+)</name>
        <dbReference type="ChEBI" id="CHEBI:57540"/>
    </cofactor>
</comment>
<dbReference type="AlphaFoldDB" id="A0A382IS38"/>
<keyword evidence="2" id="KW-0210">Decarboxylase</keyword>
<keyword evidence="4" id="KW-0456">Lyase</keyword>
<dbReference type="Gene3D" id="3.40.50.720">
    <property type="entry name" value="NAD(P)-binding Rossmann-like Domain"/>
    <property type="match status" value="1"/>
</dbReference>
<dbReference type="EMBL" id="UINC01069265">
    <property type="protein sequence ID" value="SVC02500.1"/>
    <property type="molecule type" value="Genomic_DNA"/>
</dbReference>
<proteinExistence type="predicted"/>
<evidence type="ECO:0000256" key="2">
    <source>
        <dbReference type="ARBA" id="ARBA00022793"/>
    </source>
</evidence>
<evidence type="ECO:0000259" key="5">
    <source>
        <dbReference type="Pfam" id="PF01370"/>
    </source>
</evidence>
<name>A0A382IS38_9ZZZZ</name>
<dbReference type="GO" id="GO:0048040">
    <property type="term" value="F:UDP-glucuronate decarboxylase activity"/>
    <property type="evidence" value="ECO:0007669"/>
    <property type="project" value="TreeGrafter"/>
</dbReference>
<dbReference type="UniPathway" id="UPA00796">
    <property type="reaction ID" value="UER00771"/>
</dbReference>
<dbReference type="GO" id="GO:0042732">
    <property type="term" value="P:D-xylose metabolic process"/>
    <property type="evidence" value="ECO:0007669"/>
    <property type="project" value="InterPro"/>
</dbReference>
<reference evidence="6" key="1">
    <citation type="submission" date="2018-05" db="EMBL/GenBank/DDBJ databases">
        <authorList>
            <person name="Lanie J.A."/>
            <person name="Ng W.-L."/>
            <person name="Kazmierczak K.M."/>
            <person name="Andrzejewski T.M."/>
            <person name="Davidsen T.M."/>
            <person name="Wayne K.J."/>
            <person name="Tettelin H."/>
            <person name="Glass J.I."/>
            <person name="Rusch D."/>
            <person name="Podicherti R."/>
            <person name="Tsui H.-C.T."/>
            <person name="Winkler M.E."/>
        </authorList>
    </citation>
    <scope>NUCLEOTIDE SEQUENCE</scope>
</reference>
<dbReference type="SUPFAM" id="SSF51735">
    <property type="entry name" value="NAD(P)-binding Rossmann-fold domains"/>
    <property type="match status" value="1"/>
</dbReference>
<evidence type="ECO:0000256" key="4">
    <source>
        <dbReference type="ARBA" id="ARBA00023239"/>
    </source>
</evidence>
<feature type="domain" description="NAD-dependent epimerase/dehydratase" evidence="5">
    <location>
        <begin position="1"/>
        <end position="132"/>
    </location>
</feature>
<organism evidence="6">
    <name type="scientific">marine metagenome</name>
    <dbReference type="NCBI Taxonomy" id="408172"/>
    <lineage>
        <taxon>unclassified sequences</taxon>
        <taxon>metagenomes</taxon>
        <taxon>ecological metagenomes</taxon>
    </lineage>
</organism>
<evidence type="ECO:0000313" key="6">
    <source>
        <dbReference type="EMBL" id="SVC02500.1"/>
    </source>
</evidence>
<dbReference type="PANTHER" id="PTHR43078">
    <property type="entry name" value="UDP-GLUCURONIC ACID DECARBOXYLASE-RELATED"/>
    <property type="match status" value="1"/>
</dbReference>
<keyword evidence="3" id="KW-0520">NAD</keyword>
<accession>A0A382IS38</accession>
<dbReference type="InterPro" id="IPR036291">
    <property type="entry name" value="NAD(P)-bd_dom_sf"/>
</dbReference>
<dbReference type="GO" id="GO:0033320">
    <property type="term" value="P:UDP-D-xylose biosynthetic process"/>
    <property type="evidence" value="ECO:0007669"/>
    <property type="project" value="UniProtKB-UniPathway"/>
</dbReference>
<feature type="non-terminal residue" evidence="6">
    <location>
        <position position="133"/>
    </location>
</feature>
<dbReference type="InterPro" id="IPR044516">
    <property type="entry name" value="UXS-like"/>
</dbReference>